<dbReference type="EMBL" id="JAGHQM010000577">
    <property type="protein sequence ID" value="KAH0559525.1"/>
    <property type="molecule type" value="Genomic_DNA"/>
</dbReference>
<gene>
    <name evidence="1" type="ORF">GP486_003954</name>
</gene>
<organism evidence="1 2">
    <name type="scientific">Trichoglossum hirsutum</name>
    <dbReference type="NCBI Taxonomy" id="265104"/>
    <lineage>
        <taxon>Eukaryota</taxon>
        <taxon>Fungi</taxon>
        <taxon>Dikarya</taxon>
        <taxon>Ascomycota</taxon>
        <taxon>Pezizomycotina</taxon>
        <taxon>Geoglossomycetes</taxon>
        <taxon>Geoglossales</taxon>
        <taxon>Geoglossaceae</taxon>
        <taxon>Trichoglossum</taxon>
    </lineage>
</organism>
<dbReference type="Proteomes" id="UP000750711">
    <property type="component" value="Unassembled WGS sequence"/>
</dbReference>
<sequence>MDSSTAVHCRQKGAPCPDLATTKDFLRFHIVLSRGRIKDKTTVDSVKTFAEWFFAGFTRVTGIVISEDYKSAIYE</sequence>
<keyword evidence="2" id="KW-1185">Reference proteome</keyword>
<dbReference type="AlphaFoldDB" id="A0A9P8LC46"/>
<evidence type="ECO:0000313" key="1">
    <source>
        <dbReference type="EMBL" id="KAH0559525.1"/>
    </source>
</evidence>
<name>A0A9P8LC46_9PEZI</name>
<proteinExistence type="predicted"/>
<comment type="caution">
    <text evidence="1">The sequence shown here is derived from an EMBL/GenBank/DDBJ whole genome shotgun (WGS) entry which is preliminary data.</text>
</comment>
<reference evidence="1" key="1">
    <citation type="submission" date="2021-03" db="EMBL/GenBank/DDBJ databases">
        <title>Comparative genomics and phylogenomic investigation of the class Geoglossomycetes provide insights into ecological specialization and systematics.</title>
        <authorList>
            <person name="Melie T."/>
            <person name="Pirro S."/>
            <person name="Miller A.N."/>
            <person name="Quandt A."/>
        </authorList>
    </citation>
    <scope>NUCLEOTIDE SEQUENCE</scope>
    <source>
        <strain evidence="1">CAQ_001_2017</strain>
    </source>
</reference>
<protein>
    <submittedName>
        <fullName evidence="1">Uncharacterized protein</fullName>
    </submittedName>
</protein>
<accession>A0A9P8LC46</accession>
<evidence type="ECO:0000313" key="2">
    <source>
        <dbReference type="Proteomes" id="UP000750711"/>
    </source>
</evidence>